<feature type="chain" id="PRO_5021427744" description="DUF2884 family protein" evidence="1">
    <location>
        <begin position="31"/>
        <end position="402"/>
    </location>
</feature>
<proteinExistence type="predicted"/>
<evidence type="ECO:0008006" key="4">
    <source>
        <dbReference type="Google" id="ProtNLM"/>
    </source>
</evidence>
<dbReference type="AlphaFoldDB" id="A0A4Y8UIF0"/>
<dbReference type="Gene3D" id="3.40.1520.20">
    <property type="match status" value="1"/>
</dbReference>
<evidence type="ECO:0000256" key="1">
    <source>
        <dbReference type="SAM" id="SignalP"/>
    </source>
</evidence>
<gene>
    <name evidence="2" type="ORF">E3W66_00465</name>
</gene>
<comment type="caution">
    <text evidence="2">The sequence shown here is derived from an EMBL/GenBank/DDBJ whole genome shotgun (WGS) entry which is preliminary data.</text>
</comment>
<accession>A0A4Y8UIF0</accession>
<protein>
    <recommendedName>
        <fullName evidence="4">DUF2884 family protein</fullName>
    </recommendedName>
</protein>
<evidence type="ECO:0000313" key="2">
    <source>
        <dbReference type="EMBL" id="TFH68470.1"/>
    </source>
</evidence>
<keyword evidence="1" id="KW-0732">Signal</keyword>
<evidence type="ECO:0000313" key="3">
    <source>
        <dbReference type="Proteomes" id="UP000298133"/>
    </source>
</evidence>
<keyword evidence="3" id="KW-1185">Reference proteome</keyword>
<reference evidence="2 3" key="1">
    <citation type="submission" date="2019-03" db="EMBL/GenBank/DDBJ databases">
        <title>Draft genome of Gammaproteobacteria bacterium LSUCC0057, a member of the SAR92 clade.</title>
        <authorList>
            <person name="Lanclos V.C."/>
            <person name="Doiron C."/>
            <person name="Henson M.W."/>
            <person name="Thrash J.C."/>
        </authorList>
    </citation>
    <scope>NUCLEOTIDE SEQUENCE [LARGE SCALE GENOMIC DNA]</scope>
    <source>
        <strain evidence="2 3">LSUCC0057</strain>
    </source>
</reference>
<sequence>MLLALAKPLMRLLCLTTALLLAAAPPAVLALDKITSSTPTTLLTPSYPFSDSALLDIGLLPLDDGLELVDDDDPVFPEVRMAETVYFVTQLGKMLERSGGWGAVRVVASEETAVDLLLRGKVLASNGEELELAITVVDSSGNRWLDQRYRQVVGKYAYDRRLKQLRDPFHNLFTEIANDLLSQRERRGDASAERLRQITALRFGQQFAPQALAGYLDRRADGAIKLVKLPADNDPLMARIDKIRQRDYLYIDTMQDYYQQFAEQMHEPYQNYRASSYNAVVEARQLNAKATRQMIGGIGAIIAGIYGRYESNSASTRAISTVGAGFGGLAVRNSLATRDRAAAANESVAEMGASLSAEIAPQQIDLEDRTITLSGSVDAQYRQWKALLQEIYQRERALPDPT</sequence>
<organism evidence="2 3">
    <name type="scientific">Gammaproteobacteria bacterium LSUCC0057</name>
    <dbReference type="NCBI Taxonomy" id="2559237"/>
    <lineage>
        <taxon>Bacteria</taxon>
        <taxon>Pseudomonadati</taxon>
        <taxon>Pseudomonadota</taxon>
        <taxon>Gammaproteobacteria</taxon>
        <taxon>Cellvibrionales</taxon>
        <taxon>Porticoccaceae</taxon>
        <taxon>SAR92 clade</taxon>
    </lineage>
</organism>
<dbReference type="Proteomes" id="UP000298133">
    <property type="component" value="Unassembled WGS sequence"/>
</dbReference>
<feature type="signal peptide" evidence="1">
    <location>
        <begin position="1"/>
        <end position="30"/>
    </location>
</feature>
<dbReference type="EMBL" id="SPIA01000001">
    <property type="protein sequence ID" value="TFH68470.1"/>
    <property type="molecule type" value="Genomic_DNA"/>
</dbReference>
<dbReference type="OrthoDB" id="5487683at2"/>
<name>A0A4Y8UIF0_9GAMM</name>